<protein>
    <recommendedName>
        <fullName evidence="5">DUF4292 domain-containing protein</fullName>
    </recommendedName>
</protein>
<evidence type="ECO:0008006" key="5">
    <source>
        <dbReference type="Google" id="ProtNLM"/>
    </source>
</evidence>
<dbReference type="Proteomes" id="UP000718281">
    <property type="component" value="Unassembled WGS sequence"/>
</dbReference>
<dbReference type="AlphaFoldDB" id="A0A934X2B2"/>
<name>A0A934X2B2_9MICO</name>
<evidence type="ECO:0000256" key="2">
    <source>
        <dbReference type="SAM" id="SignalP"/>
    </source>
</evidence>
<feature type="region of interest" description="Disordered" evidence="1">
    <location>
        <begin position="35"/>
        <end position="54"/>
    </location>
</feature>
<feature type="signal peptide" evidence="2">
    <location>
        <begin position="1"/>
        <end position="18"/>
    </location>
</feature>
<reference evidence="3 4" key="1">
    <citation type="submission" date="2020-10" db="EMBL/GenBank/DDBJ databases">
        <title>Connecting structure to function with the recovery of over 1000 high-quality activated sludge metagenome-assembled genomes encoding full-length rRNA genes using long-read sequencing.</title>
        <authorList>
            <person name="Singleton C.M."/>
            <person name="Petriglieri F."/>
            <person name="Kristensen J.M."/>
            <person name="Kirkegaard R.H."/>
            <person name="Michaelsen T.Y."/>
            <person name="Andersen M.H."/>
            <person name="Karst S.M."/>
            <person name="Dueholm M.S."/>
            <person name="Nielsen P.H."/>
            <person name="Albertsen M."/>
        </authorList>
    </citation>
    <scope>NUCLEOTIDE SEQUENCE [LARGE SCALE GENOMIC DNA]</scope>
    <source>
        <strain evidence="3">AalE_18-Q3-R2-46_BAT3C.188</strain>
    </source>
</reference>
<keyword evidence="2" id="KW-0732">Signal</keyword>
<dbReference type="EMBL" id="JADIXZ010000001">
    <property type="protein sequence ID" value="MBK6299711.1"/>
    <property type="molecule type" value="Genomic_DNA"/>
</dbReference>
<accession>A0A934X2B2</accession>
<feature type="chain" id="PRO_5038910556" description="DUF4292 domain-containing protein" evidence="2">
    <location>
        <begin position="19"/>
        <end position="253"/>
    </location>
</feature>
<organism evidence="3 4">
    <name type="scientific">Candidatus Phosphoribacter hodrii</name>
    <dbReference type="NCBI Taxonomy" id="2953743"/>
    <lineage>
        <taxon>Bacteria</taxon>
        <taxon>Bacillati</taxon>
        <taxon>Actinomycetota</taxon>
        <taxon>Actinomycetes</taxon>
        <taxon>Micrococcales</taxon>
        <taxon>Dermatophilaceae</taxon>
        <taxon>Candidatus Phosphoribacter</taxon>
    </lineage>
</organism>
<proteinExistence type="predicted"/>
<comment type="caution">
    <text evidence="3">The sequence shown here is derived from an EMBL/GenBank/DDBJ whole genome shotgun (WGS) entry which is preliminary data.</text>
</comment>
<evidence type="ECO:0000313" key="4">
    <source>
        <dbReference type="Proteomes" id="UP000718281"/>
    </source>
</evidence>
<dbReference type="SUPFAM" id="SSF89392">
    <property type="entry name" value="Prokaryotic lipoproteins and lipoprotein localization factors"/>
    <property type="match status" value="1"/>
</dbReference>
<dbReference type="InterPro" id="IPR029046">
    <property type="entry name" value="LolA/LolB/LppX"/>
</dbReference>
<dbReference type="PROSITE" id="PS51257">
    <property type="entry name" value="PROKAR_LIPOPROTEIN"/>
    <property type="match status" value="1"/>
</dbReference>
<sequence>MKSVLMCATVLVAAVSLAGCGGTAAPAVATATTTPAASTSAASTAPTTNAPPAADGIDGTGIAAKMVMALVKAGSGRYDMVSSGAAGGQQVTMTAKSEFVVVNGAMDSKATMSVAGGSMEVVSVGGVMYMKGLIKSKDGKPWVKIDPNGTDEFSKRMAPQLKSAADLRSQVEVYEGSKATLIGTDAGVRHYRLTGVSSAPAQPFDIYLDASDLPVKVTTKSDSMEMTITYSGFGDAVTVTAPPAAQVGPPPAM</sequence>
<gene>
    <name evidence="3" type="ORF">IPF40_01185</name>
</gene>
<evidence type="ECO:0000313" key="3">
    <source>
        <dbReference type="EMBL" id="MBK6299711.1"/>
    </source>
</evidence>
<dbReference type="Gene3D" id="2.50.20.20">
    <property type="match status" value="1"/>
</dbReference>
<evidence type="ECO:0000256" key="1">
    <source>
        <dbReference type="SAM" id="MobiDB-lite"/>
    </source>
</evidence>